<reference evidence="4" key="1">
    <citation type="journal article" date="2019" name="Int. J. Syst. Evol. Microbiol.">
        <title>The Global Catalogue of Microorganisms (GCM) 10K type strain sequencing project: providing services to taxonomists for standard genome sequencing and annotation.</title>
        <authorList>
            <consortium name="The Broad Institute Genomics Platform"/>
            <consortium name="The Broad Institute Genome Sequencing Center for Infectious Disease"/>
            <person name="Wu L."/>
            <person name="Ma J."/>
        </authorList>
    </citation>
    <scope>NUCLEOTIDE SEQUENCE [LARGE SCALE GENOMIC DNA]</scope>
    <source>
        <strain evidence="4">CCUG 57263</strain>
    </source>
</reference>
<sequence length="41" mass="4338">MTGRLAQPEEVAEAIIWLCSDKSSFVTGQSLVVDGGRISGE</sequence>
<dbReference type="EMBL" id="JBHTIU010000085">
    <property type="protein sequence ID" value="MFD0871607.1"/>
    <property type="molecule type" value="Genomic_DNA"/>
</dbReference>
<keyword evidence="2" id="KW-0560">Oxidoreductase</keyword>
<proteinExistence type="inferred from homology"/>
<dbReference type="PANTHER" id="PTHR24321">
    <property type="entry name" value="DEHYDROGENASES, SHORT CHAIN"/>
    <property type="match status" value="1"/>
</dbReference>
<dbReference type="Pfam" id="PF13561">
    <property type="entry name" value="adh_short_C2"/>
    <property type="match status" value="1"/>
</dbReference>
<keyword evidence="4" id="KW-1185">Reference proteome</keyword>
<accession>A0ABW3DGH5</accession>
<evidence type="ECO:0000313" key="3">
    <source>
        <dbReference type="EMBL" id="MFD0871607.1"/>
    </source>
</evidence>
<evidence type="ECO:0000256" key="1">
    <source>
        <dbReference type="ARBA" id="ARBA00006484"/>
    </source>
</evidence>
<dbReference type="SUPFAM" id="SSF51735">
    <property type="entry name" value="NAD(P)-binding Rossmann-fold domains"/>
    <property type="match status" value="1"/>
</dbReference>
<evidence type="ECO:0000313" key="4">
    <source>
        <dbReference type="Proteomes" id="UP001597120"/>
    </source>
</evidence>
<dbReference type="InterPro" id="IPR002347">
    <property type="entry name" value="SDR_fam"/>
</dbReference>
<comment type="caution">
    <text evidence="3">The sequence shown here is derived from an EMBL/GenBank/DDBJ whole genome shotgun (WGS) entry which is preliminary data.</text>
</comment>
<gene>
    <name evidence="3" type="ORF">ACFQ03_20925</name>
</gene>
<organism evidence="3 4">
    <name type="scientific">Paenibacillus residui</name>
    <dbReference type="NCBI Taxonomy" id="629724"/>
    <lineage>
        <taxon>Bacteria</taxon>
        <taxon>Bacillati</taxon>
        <taxon>Bacillota</taxon>
        <taxon>Bacilli</taxon>
        <taxon>Bacillales</taxon>
        <taxon>Paenibacillaceae</taxon>
        <taxon>Paenibacillus</taxon>
    </lineage>
</organism>
<dbReference type="Proteomes" id="UP001597120">
    <property type="component" value="Unassembled WGS sequence"/>
</dbReference>
<dbReference type="PANTHER" id="PTHR24321:SF8">
    <property type="entry name" value="ESTRADIOL 17-BETA-DEHYDROGENASE 8-RELATED"/>
    <property type="match status" value="1"/>
</dbReference>
<dbReference type="Gene3D" id="3.40.50.720">
    <property type="entry name" value="NAD(P)-binding Rossmann-like Domain"/>
    <property type="match status" value="1"/>
</dbReference>
<dbReference type="RefSeq" id="WP_150960109.1">
    <property type="nucleotide sequence ID" value="NZ_JBHTIU010000085.1"/>
</dbReference>
<protein>
    <submittedName>
        <fullName evidence="3">SDR family oxidoreductase</fullName>
    </submittedName>
</protein>
<comment type="similarity">
    <text evidence="1">Belongs to the short-chain dehydrogenases/reductases (SDR) family.</text>
</comment>
<name>A0ABW3DGH5_9BACL</name>
<evidence type="ECO:0000256" key="2">
    <source>
        <dbReference type="ARBA" id="ARBA00023002"/>
    </source>
</evidence>
<dbReference type="InterPro" id="IPR036291">
    <property type="entry name" value="NAD(P)-bd_dom_sf"/>
</dbReference>